<dbReference type="EMBL" id="CM031814">
    <property type="protein sequence ID" value="KAG6651270.1"/>
    <property type="molecule type" value="Genomic_DNA"/>
</dbReference>
<protein>
    <submittedName>
        <fullName evidence="2">Uncharacterized protein</fullName>
    </submittedName>
</protein>
<accession>A0A8T1Q9U0</accession>
<dbReference type="EMBL" id="CM031830">
    <property type="protein sequence ID" value="KAG6708792.1"/>
    <property type="molecule type" value="Genomic_DNA"/>
</dbReference>
<dbReference type="PANTHER" id="PTHR35831">
    <property type="entry name" value="OS01G0642200 PROTEIN"/>
    <property type="match status" value="1"/>
</dbReference>
<dbReference type="Proteomes" id="UP000811609">
    <property type="component" value="Chromosome 6"/>
</dbReference>
<gene>
    <name evidence="2" type="ORF">CIPAW_06G099000</name>
    <name evidence="3" type="ORF">I3842_06G099400</name>
</gene>
<name>A0A8T1Q9U0_CARIL</name>
<sequence length="62" mass="6213">MASVKAEKTVSTQSSGQVKEPAAKPSDNATKAPASKSGAKKAAPKAPPEPKKKGKGGKSSKH</sequence>
<dbReference type="OrthoDB" id="1748902at2759"/>
<proteinExistence type="predicted"/>
<dbReference type="PANTHER" id="PTHR35831:SF1">
    <property type="match status" value="1"/>
</dbReference>
<reference evidence="2" key="1">
    <citation type="submission" date="2020-12" db="EMBL/GenBank/DDBJ databases">
        <title>WGS assembly of Carya illinoinensis cv. Pawnee.</title>
        <authorList>
            <person name="Platts A."/>
            <person name="Shu S."/>
            <person name="Wright S."/>
            <person name="Barry K."/>
            <person name="Edger P."/>
            <person name="Pires J.C."/>
            <person name="Schmutz J."/>
        </authorList>
    </citation>
    <scope>NUCLEOTIDE SEQUENCE</scope>
    <source>
        <tissue evidence="2">Leaf</tissue>
    </source>
</reference>
<feature type="region of interest" description="Disordered" evidence="1">
    <location>
        <begin position="1"/>
        <end position="62"/>
    </location>
</feature>
<dbReference type="Proteomes" id="UP000811246">
    <property type="component" value="Chromosome 6"/>
</dbReference>
<dbReference type="AlphaFoldDB" id="A0A8T1Q9U0"/>
<evidence type="ECO:0000313" key="2">
    <source>
        <dbReference type="EMBL" id="KAG6651270.1"/>
    </source>
</evidence>
<comment type="caution">
    <text evidence="2">The sequence shown here is derived from an EMBL/GenBank/DDBJ whole genome shotgun (WGS) entry which is preliminary data.</text>
</comment>
<organism evidence="2 4">
    <name type="scientific">Carya illinoinensis</name>
    <name type="common">Pecan</name>
    <dbReference type="NCBI Taxonomy" id="32201"/>
    <lineage>
        <taxon>Eukaryota</taxon>
        <taxon>Viridiplantae</taxon>
        <taxon>Streptophyta</taxon>
        <taxon>Embryophyta</taxon>
        <taxon>Tracheophyta</taxon>
        <taxon>Spermatophyta</taxon>
        <taxon>Magnoliopsida</taxon>
        <taxon>eudicotyledons</taxon>
        <taxon>Gunneridae</taxon>
        <taxon>Pentapetalae</taxon>
        <taxon>rosids</taxon>
        <taxon>fabids</taxon>
        <taxon>Fagales</taxon>
        <taxon>Juglandaceae</taxon>
        <taxon>Carya</taxon>
    </lineage>
</organism>
<evidence type="ECO:0000256" key="1">
    <source>
        <dbReference type="SAM" id="MobiDB-lite"/>
    </source>
</evidence>
<evidence type="ECO:0000313" key="3">
    <source>
        <dbReference type="EMBL" id="KAG6708792.1"/>
    </source>
</evidence>
<keyword evidence="4" id="KW-1185">Reference proteome</keyword>
<reference evidence="3" key="2">
    <citation type="submission" date="2021-01" db="EMBL/GenBank/DDBJ databases">
        <authorList>
            <person name="Lovell J.T."/>
            <person name="Bentley N."/>
            <person name="Bhattarai G."/>
            <person name="Jenkins J.W."/>
            <person name="Sreedasyam A."/>
            <person name="Alarcon Y."/>
            <person name="Bock C."/>
            <person name="Boston L."/>
            <person name="Carlson J."/>
            <person name="Cervantes K."/>
            <person name="Clermont K."/>
            <person name="Krom N."/>
            <person name="Kubenka K."/>
            <person name="Mamidi S."/>
            <person name="Mattison C."/>
            <person name="Monteros M."/>
            <person name="Pisani C."/>
            <person name="Plott C."/>
            <person name="Rajasekar S."/>
            <person name="Rhein H.S."/>
            <person name="Rohla C."/>
            <person name="Song M."/>
            <person name="Hilaire R.S."/>
            <person name="Shu S."/>
            <person name="Wells L."/>
            <person name="Wang X."/>
            <person name="Webber J."/>
            <person name="Heerema R.J."/>
            <person name="Klein P."/>
            <person name="Conner P."/>
            <person name="Grauke L."/>
            <person name="Grimwood J."/>
            <person name="Schmutz J."/>
            <person name="Randall J.J."/>
        </authorList>
    </citation>
    <scope>NUCLEOTIDE SEQUENCE</scope>
    <source>
        <tissue evidence="3">Leaf</tissue>
    </source>
</reference>
<evidence type="ECO:0000313" key="4">
    <source>
        <dbReference type="Proteomes" id="UP000811609"/>
    </source>
</evidence>
<feature type="compositionally biased region" description="Basic residues" evidence="1">
    <location>
        <begin position="52"/>
        <end position="62"/>
    </location>
</feature>